<evidence type="ECO:0000313" key="2">
    <source>
        <dbReference type="Proteomes" id="UP000005446"/>
    </source>
</evidence>
<dbReference type="InParanoid" id="H0EV48"/>
<dbReference type="HOGENOM" id="CLU_1777635_0_0_1"/>
<keyword evidence="2" id="KW-1185">Reference proteome</keyword>
<organism evidence="1 2">
    <name type="scientific">Glarea lozoyensis (strain ATCC 74030 / MF5533)</name>
    <dbReference type="NCBI Taxonomy" id="1104152"/>
    <lineage>
        <taxon>Eukaryota</taxon>
        <taxon>Fungi</taxon>
        <taxon>Dikarya</taxon>
        <taxon>Ascomycota</taxon>
        <taxon>Pezizomycotina</taxon>
        <taxon>Leotiomycetes</taxon>
        <taxon>Helotiales</taxon>
        <taxon>Helotiaceae</taxon>
        <taxon>Glarea</taxon>
    </lineage>
</organism>
<evidence type="ECO:0000313" key="1">
    <source>
        <dbReference type="EMBL" id="EHK97589.1"/>
    </source>
</evidence>
<dbReference type="Proteomes" id="UP000005446">
    <property type="component" value="Unassembled WGS sequence"/>
</dbReference>
<dbReference type="OrthoDB" id="10339869at2759"/>
<comment type="caution">
    <text evidence="1">The sequence shown here is derived from an EMBL/GenBank/DDBJ whole genome shotgun (WGS) entry which is preliminary data.</text>
</comment>
<dbReference type="AlphaFoldDB" id="H0EV48"/>
<accession>H0EV48</accession>
<sequence>MNLHSDSRRNDGHPFNDQSRIFIDLTVDDHGSALALKQQSMEVSRVTNQETVVPLQPLGPTDFYTVLKRSFIKEEMITSIVEDIFLDRDEANYCARALAESEAQRRCTSSTNFTDQEHLYKAKITFNEKAPYDVITVFIELGKDDE</sequence>
<reference evidence="1 2" key="1">
    <citation type="journal article" date="2012" name="Eukaryot. Cell">
        <title>Genome sequence of the fungus Glarea lozoyensis: the first genome sequence of a species from the Helotiaceae family.</title>
        <authorList>
            <person name="Youssar L."/>
            <person name="Gruening B.A."/>
            <person name="Erxleben A."/>
            <person name="Guenther S."/>
            <person name="Huettel W."/>
        </authorList>
    </citation>
    <scope>NUCLEOTIDE SEQUENCE [LARGE SCALE GENOMIC DNA]</scope>
    <source>
        <strain evidence="2">ATCC 74030 / MF5533</strain>
    </source>
</reference>
<protein>
    <submittedName>
        <fullName evidence="1">Uncharacterized protein</fullName>
    </submittedName>
</protein>
<proteinExistence type="predicted"/>
<gene>
    <name evidence="1" type="ORF">M7I_6641</name>
</gene>
<name>H0EV48_GLAL7</name>
<dbReference type="EMBL" id="AGUE01000186">
    <property type="protein sequence ID" value="EHK97589.1"/>
    <property type="molecule type" value="Genomic_DNA"/>
</dbReference>